<dbReference type="Proteomes" id="UP001582793">
    <property type="component" value="Unassembled WGS sequence"/>
</dbReference>
<proteinExistence type="predicted"/>
<keyword evidence="3" id="KW-1185">Reference proteome</keyword>
<accession>A0ABV5CKB3</accession>
<dbReference type="EMBL" id="JBCGDC010000008">
    <property type="protein sequence ID" value="MFB6392370.1"/>
    <property type="molecule type" value="Genomic_DNA"/>
</dbReference>
<organism evidence="2 3">
    <name type="scientific">Polymorphospora lycopeni</name>
    <dbReference type="NCBI Taxonomy" id="3140240"/>
    <lineage>
        <taxon>Bacteria</taxon>
        <taxon>Bacillati</taxon>
        <taxon>Actinomycetota</taxon>
        <taxon>Actinomycetes</taxon>
        <taxon>Micromonosporales</taxon>
        <taxon>Micromonosporaceae</taxon>
        <taxon>Polymorphospora</taxon>
    </lineage>
</organism>
<evidence type="ECO:0000313" key="3">
    <source>
        <dbReference type="Proteomes" id="UP001582793"/>
    </source>
</evidence>
<gene>
    <name evidence="2" type="ORF">AAFH96_04535</name>
</gene>
<feature type="chain" id="PRO_5046673420" evidence="1">
    <location>
        <begin position="32"/>
        <end position="109"/>
    </location>
</feature>
<reference evidence="2 3" key="1">
    <citation type="submission" date="2024-04" db="EMBL/GenBank/DDBJ databases">
        <title>Polymorphospora sp. isolated from Baiyangdian Lake in Xiong'an New Area.</title>
        <authorList>
            <person name="Zhang X."/>
            <person name="Liu J."/>
        </authorList>
    </citation>
    <scope>NUCLEOTIDE SEQUENCE [LARGE SCALE GENOMIC DNA]</scope>
    <source>
        <strain evidence="2 3">2-325</strain>
    </source>
</reference>
<comment type="caution">
    <text evidence="2">The sequence shown here is derived from an EMBL/GenBank/DDBJ whole genome shotgun (WGS) entry which is preliminary data.</text>
</comment>
<feature type="signal peptide" evidence="1">
    <location>
        <begin position="1"/>
        <end position="31"/>
    </location>
</feature>
<evidence type="ECO:0000313" key="2">
    <source>
        <dbReference type="EMBL" id="MFB6392370.1"/>
    </source>
</evidence>
<protein>
    <submittedName>
        <fullName evidence="2">Uncharacterized protein</fullName>
    </submittedName>
</protein>
<name>A0ABV5CKB3_9ACTN</name>
<sequence>MNRTRARIGAVLATAAVMAAGLGTAAAPASAQPSGLAFYSSYPFTTPVVHLPTPTGECTPLPATAIGHVGWSGFTNVVMYRTADCTGYETNTGTLRTYDAGRFQSFRAY</sequence>
<evidence type="ECO:0000256" key="1">
    <source>
        <dbReference type="SAM" id="SignalP"/>
    </source>
</evidence>
<keyword evidence="1" id="KW-0732">Signal</keyword>
<dbReference type="RefSeq" id="WP_364212237.1">
    <property type="nucleotide sequence ID" value="NZ_JBCGDC010000008.1"/>
</dbReference>